<evidence type="ECO:0000313" key="5">
    <source>
        <dbReference type="Proteomes" id="UP000593915"/>
    </source>
</evidence>
<dbReference type="PANTHER" id="PTHR21666">
    <property type="entry name" value="PEPTIDASE-RELATED"/>
    <property type="match status" value="1"/>
</dbReference>
<feature type="compositionally biased region" description="Gly residues" evidence="2">
    <location>
        <begin position="529"/>
        <end position="550"/>
    </location>
</feature>
<feature type="compositionally biased region" description="Basic and acidic residues" evidence="2">
    <location>
        <begin position="472"/>
        <end position="488"/>
    </location>
</feature>
<proteinExistence type="predicted"/>
<keyword evidence="1" id="KW-0175">Coiled coil</keyword>
<evidence type="ECO:0000313" key="4">
    <source>
        <dbReference type="EMBL" id="QOW59696.1"/>
    </source>
</evidence>
<feature type="region of interest" description="Disordered" evidence="2">
    <location>
        <begin position="354"/>
        <end position="382"/>
    </location>
</feature>
<dbReference type="InterPro" id="IPR011055">
    <property type="entry name" value="Dup_hybrid_motif"/>
</dbReference>
<protein>
    <submittedName>
        <fullName evidence="4">Peptidoglycan DD-metalloendopeptidase family protein</fullName>
    </submittedName>
</protein>
<dbReference type="Proteomes" id="UP000593915">
    <property type="component" value="Chromosome"/>
</dbReference>
<evidence type="ECO:0000259" key="3">
    <source>
        <dbReference type="Pfam" id="PF01551"/>
    </source>
</evidence>
<dbReference type="CDD" id="cd12797">
    <property type="entry name" value="M23_peptidase"/>
    <property type="match status" value="1"/>
</dbReference>
<feature type="domain" description="M23ase beta-sheet core" evidence="3">
    <location>
        <begin position="34"/>
        <end position="123"/>
    </location>
</feature>
<dbReference type="SUPFAM" id="SSF51261">
    <property type="entry name" value="Duplicated hybrid motif"/>
    <property type="match status" value="1"/>
</dbReference>
<dbReference type="EMBL" id="CP061839">
    <property type="protein sequence ID" value="QOW59696.1"/>
    <property type="molecule type" value="Genomic_DNA"/>
</dbReference>
<dbReference type="InterPro" id="IPR050570">
    <property type="entry name" value="Cell_wall_metabolism_enzyme"/>
</dbReference>
<dbReference type="GO" id="GO:0004222">
    <property type="term" value="F:metalloendopeptidase activity"/>
    <property type="evidence" value="ECO:0007669"/>
    <property type="project" value="TreeGrafter"/>
</dbReference>
<dbReference type="Pfam" id="PF01551">
    <property type="entry name" value="Peptidase_M23"/>
    <property type="match status" value="1"/>
</dbReference>
<gene>
    <name evidence="4" type="ORF">IFE08_07350</name>
</gene>
<feature type="region of interest" description="Disordered" evidence="2">
    <location>
        <begin position="440"/>
        <end position="556"/>
    </location>
</feature>
<feature type="compositionally biased region" description="Pro residues" evidence="2">
    <location>
        <begin position="510"/>
        <end position="520"/>
    </location>
</feature>
<name>A0A7S6WM92_9SPIR</name>
<reference evidence="4 5" key="1">
    <citation type="submission" date="2020-09" db="EMBL/GenBank/DDBJ databases">
        <title>Characterization of Treponema spp. from bovine digital dermatitis in Korea.</title>
        <authorList>
            <person name="Espiritu H.M."/>
            <person name="Cho Y.I."/>
            <person name="Mamuad L."/>
        </authorList>
    </citation>
    <scope>NUCLEOTIDE SEQUENCE [LARGE SCALE GENOMIC DNA]</scope>
    <source>
        <strain evidence="4 5">KS1</strain>
    </source>
</reference>
<evidence type="ECO:0000256" key="2">
    <source>
        <dbReference type="SAM" id="MobiDB-lite"/>
    </source>
</evidence>
<dbReference type="PANTHER" id="PTHR21666:SF270">
    <property type="entry name" value="MUREIN HYDROLASE ACTIVATOR ENVC"/>
    <property type="match status" value="1"/>
</dbReference>
<organism evidence="4 5">
    <name type="scientific">Treponema pedis</name>
    <dbReference type="NCBI Taxonomy" id="409322"/>
    <lineage>
        <taxon>Bacteria</taxon>
        <taxon>Pseudomonadati</taxon>
        <taxon>Spirochaetota</taxon>
        <taxon>Spirochaetia</taxon>
        <taxon>Spirochaetales</taxon>
        <taxon>Treponemataceae</taxon>
        <taxon>Treponema</taxon>
    </lineage>
</organism>
<dbReference type="Gene3D" id="2.70.70.10">
    <property type="entry name" value="Glucose Permease (Domain IIA)"/>
    <property type="match status" value="1"/>
</dbReference>
<accession>A0A7S6WM92</accession>
<dbReference type="AlphaFoldDB" id="A0A7S6WM92"/>
<dbReference type="InterPro" id="IPR016047">
    <property type="entry name" value="M23ase_b-sheet_dom"/>
</dbReference>
<sequence>MENKGLYRKLSISELKNIFGGEMLDSQGRRIVRKNLDGVYSIKGGVVIEVGYAKSSKTGYGNYILVKDQKNGVIVRYAHLDKINVTKGQMLNKEDEIGIMGSSGTKSKHLHVSVYKDSKRDDPMKHADSDLTMDMGRQVDPLEYIRDKGVWPTNTKISGGFNEPYDFSLKKAWYTHEGVDFSGRTNPKDPNNRLITDYHCGLKGDGPYNSYKDHKDSYELYIRTRYHQKKTMDTLVEEWTNLGGKDNLEETLLNINKKIKDSEDNIIKSKERLSEIEDNITKTNESDIPFFMKQKLLKNLKEELAEAKTQFNDLKNAFEAKKKKKEDLKILAGQLDRAGSIEYARRIDKLNNAKSHRDELKKEAEKAAKENEQAQKNPKFSDKVKEMYSKYANETKAALEKAEKNISIAEGNLKKYVDGKTELNMETVVKPLRPDFNGAIKAEENKAPGSIADNSRQSDKKISYPVSNPHGPRVERPPRADKIPEKDFNPPLQPPAPQPKPKEPPSVSRPTPPAPSPKPEQAPDKPPKTGGGEKPGNGGGRGKSGGGGGRPRWPRYNEAVPLAHSDNDYYISPLVGTAVNARGIEASGTYQPSGNEINKLQNIINFNITSLQSQDITLNNTGYGRHH</sequence>
<feature type="coiled-coil region" evidence="1">
    <location>
        <begin position="245"/>
        <end position="324"/>
    </location>
</feature>
<evidence type="ECO:0000256" key="1">
    <source>
        <dbReference type="SAM" id="Coils"/>
    </source>
</evidence>